<dbReference type="InterPro" id="IPR050768">
    <property type="entry name" value="UPF0353/GerABKA_families"/>
</dbReference>
<feature type="transmembrane region" description="Helical" evidence="3">
    <location>
        <begin position="284"/>
        <end position="308"/>
    </location>
</feature>
<dbReference type="PANTHER" id="PTHR22550:SF5">
    <property type="entry name" value="LEUCINE ZIPPER PROTEIN 4"/>
    <property type="match status" value="1"/>
</dbReference>
<dbReference type="GO" id="GO:0009847">
    <property type="term" value="P:spore germination"/>
    <property type="evidence" value="ECO:0007669"/>
    <property type="project" value="UniProtKB-UniRule"/>
</dbReference>
<feature type="transmembrane region" description="Helical" evidence="3">
    <location>
        <begin position="354"/>
        <end position="376"/>
    </location>
</feature>
<evidence type="ECO:0000256" key="1">
    <source>
        <dbReference type="ARBA" id="ARBA00005278"/>
    </source>
</evidence>
<dbReference type="Pfam" id="PF03323">
    <property type="entry name" value="GerA"/>
    <property type="match status" value="1"/>
</dbReference>
<dbReference type="Proteomes" id="UP000447833">
    <property type="component" value="Unassembled WGS sequence"/>
</dbReference>
<accession>A0A845F0L4</accession>
<evidence type="ECO:0000256" key="2">
    <source>
        <dbReference type="ARBA" id="ARBA00023136"/>
    </source>
</evidence>
<evidence type="ECO:0000313" key="5">
    <source>
        <dbReference type="Proteomes" id="UP000447833"/>
    </source>
</evidence>
<dbReference type="EMBL" id="WMEY01000004">
    <property type="protein sequence ID" value="MYL64492.1"/>
    <property type="molecule type" value="Genomic_DNA"/>
</dbReference>
<comment type="similarity">
    <text evidence="1">Belongs to the GerABKA family.</text>
</comment>
<dbReference type="InterPro" id="IPR004995">
    <property type="entry name" value="Spore_Ger"/>
</dbReference>
<keyword evidence="2 3" id="KW-0472">Membrane</keyword>
<evidence type="ECO:0000313" key="4">
    <source>
        <dbReference type="EMBL" id="MYL64492.1"/>
    </source>
</evidence>
<feature type="transmembrane region" description="Helical" evidence="3">
    <location>
        <begin position="251"/>
        <end position="272"/>
    </location>
</feature>
<gene>
    <name evidence="4" type="ORF">GLW07_14130</name>
</gene>
<dbReference type="GO" id="GO:0005886">
    <property type="term" value="C:plasma membrane"/>
    <property type="evidence" value="ECO:0007669"/>
    <property type="project" value="UniProtKB-SubCell"/>
</dbReference>
<sequence>MTEGDFQLTSFSQNRHSILSSNLENNIHLVEEAMTYTEDLTKRYLTIDNKKMIILYISSLVDKVALANEVIQPLLKSQNSPVQELIYAPDYEKTNFLQNVVLGLLDGNSVLLMENDVEAVLIPLPTTDDRAIEEPSGEKLIKGAHDGFTESAEKNIFLIRRRIKNPNLRVQNFVIGKATRTDVKVIYLDNLVNPTILAELKRRISNIKVDELLSGGELEELIEDNSYSPFPQLLTTERPDRATSYLLEGKIAVIVNGTPSAILLPVTFISYYQSPDHYNSRWIIGSFFRILSFISFLISISLPAIYIATVTFHSDILPLWILYSIKVQIQFLPLTPFMEAVLMQLTLELLKEAAIRLPSPIAQTIGIVGGLVIGTAVVEAGFISNTMIVVIGLTAISSFVAPTNQIGTAARFISFPIMIAANLFGFVGIVLALTVLSIHLCKLHSFGESYLYPFSPLDLKGLKDSFYRGKKDMNP</sequence>
<organism evidence="4 5">
    <name type="scientific">Guptibacillus hwajinpoensis</name>
    <dbReference type="NCBI Taxonomy" id="208199"/>
    <lineage>
        <taxon>Bacteria</taxon>
        <taxon>Bacillati</taxon>
        <taxon>Bacillota</taxon>
        <taxon>Bacilli</taxon>
        <taxon>Bacillales</taxon>
        <taxon>Guptibacillaceae</taxon>
        <taxon>Guptibacillus</taxon>
    </lineage>
</organism>
<feature type="transmembrane region" description="Helical" evidence="3">
    <location>
        <begin position="382"/>
        <end position="401"/>
    </location>
</feature>
<dbReference type="AlphaFoldDB" id="A0A845F0L4"/>
<proteinExistence type="inferred from homology"/>
<keyword evidence="3" id="KW-0812">Transmembrane</keyword>
<protein>
    <submittedName>
        <fullName evidence="4">Spore germination protein</fullName>
    </submittedName>
</protein>
<comment type="caution">
    <text evidence="4">The sequence shown here is derived from an EMBL/GenBank/DDBJ whole genome shotgun (WGS) entry which is preliminary data.</text>
</comment>
<dbReference type="PANTHER" id="PTHR22550">
    <property type="entry name" value="SPORE GERMINATION PROTEIN"/>
    <property type="match status" value="1"/>
</dbReference>
<dbReference type="PIRSF" id="PIRSF005690">
    <property type="entry name" value="GerBA"/>
    <property type="match status" value="1"/>
</dbReference>
<keyword evidence="3" id="KW-1133">Transmembrane helix</keyword>
<reference evidence="4 5" key="1">
    <citation type="submission" date="2019-11" db="EMBL/GenBank/DDBJ databases">
        <title>Genome sequences of 17 halophilic strains isolated from different environments.</title>
        <authorList>
            <person name="Furrow R.E."/>
        </authorList>
    </citation>
    <scope>NUCLEOTIDE SEQUENCE [LARGE SCALE GENOMIC DNA]</scope>
    <source>
        <strain evidence="4 5">22506_14_FS</strain>
    </source>
</reference>
<feature type="transmembrane region" description="Helical" evidence="3">
    <location>
        <begin position="413"/>
        <end position="436"/>
    </location>
</feature>
<evidence type="ECO:0000256" key="3">
    <source>
        <dbReference type="SAM" id="Phobius"/>
    </source>
</evidence>
<name>A0A845F0L4_9BACL</name>